<gene>
    <name evidence="1" type="ORF">HX882_26355</name>
</gene>
<comment type="caution">
    <text evidence="1">The sequence shown here is derived from an EMBL/GenBank/DDBJ whole genome shotgun (WGS) entry which is preliminary data.</text>
</comment>
<reference evidence="1 2" key="1">
    <citation type="submission" date="2020-04" db="EMBL/GenBank/DDBJ databases">
        <title>Molecular characterization of pseudomonads from Agaricus bisporus reveal novel blotch 2 pathogens in Western Europe.</title>
        <authorList>
            <person name="Taparia T."/>
            <person name="Krijger M."/>
            <person name="Haynes E."/>
            <person name="Elpinstone J.G."/>
            <person name="Noble R."/>
            <person name="Van Der Wolf J."/>
        </authorList>
    </citation>
    <scope>NUCLEOTIDE SEQUENCE [LARGE SCALE GENOMIC DNA]</scope>
    <source>
        <strain evidence="1 2">H7001</strain>
    </source>
</reference>
<evidence type="ECO:0000313" key="1">
    <source>
        <dbReference type="EMBL" id="NWB99420.1"/>
    </source>
</evidence>
<protein>
    <submittedName>
        <fullName evidence="1">Virulence-associated protein vagC</fullName>
    </submittedName>
</protein>
<accession>A0A7Y8C487</accession>
<sequence>MPSLGNCHEPNAASARNVQPTWASLAELPLADPDFLGERTNVIADENRFNKGPGTPTT</sequence>
<dbReference type="AlphaFoldDB" id="A0A7Y8C487"/>
<name>A0A7Y8C487_9PSED</name>
<organism evidence="1 2">
    <name type="scientific">Pseudomonas gingeri</name>
    <dbReference type="NCBI Taxonomy" id="117681"/>
    <lineage>
        <taxon>Bacteria</taxon>
        <taxon>Pseudomonadati</taxon>
        <taxon>Pseudomonadota</taxon>
        <taxon>Gammaproteobacteria</taxon>
        <taxon>Pseudomonadales</taxon>
        <taxon>Pseudomonadaceae</taxon>
        <taxon>Pseudomonas</taxon>
    </lineage>
</organism>
<dbReference type="Proteomes" id="UP000539985">
    <property type="component" value="Unassembled WGS sequence"/>
</dbReference>
<evidence type="ECO:0000313" key="2">
    <source>
        <dbReference type="Proteomes" id="UP000539985"/>
    </source>
</evidence>
<dbReference type="EMBL" id="JACAQB010000023">
    <property type="protein sequence ID" value="NWB99420.1"/>
    <property type="molecule type" value="Genomic_DNA"/>
</dbReference>
<proteinExistence type="predicted"/>